<feature type="domain" description="Ig-like" evidence="19">
    <location>
        <begin position="242"/>
        <end position="322"/>
    </location>
</feature>
<dbReference type="InterPro" id="IPR003599">
    <property type="entry name" value="Ig_sub"/>
</dbReference>
<dbReference type="InterPro" id="IPR051116">
    <property type="entry name" value="Surface_Rcpt/Adhesion_Mol"/>
</dbReference>
<evidence type="ECO:0000259" key="19">
    <source>
        <dbReference type="PROSITE" id="PS50835"/>
    </source>
</evidence>
<evidence type="ECO:0000256" key="10">
    <source>
        <dbReference type="ARBA" id="ARBA00023130"/>
    </source>
</evidence>
<gene>
    <name evidence="21" type="primary">LOC104941017</name>
</gene>
<dbReference type="Pfam" id="PF13927">
    <property type="entry name" value="Ig_3"/>
    <property type="match status" value="1"/>
</dbReference>
<evidence type="ECO:0000256" key="3">
    <source>
        <dbReference type="ARBA" id="ARBA00004489"/>
    </source>
</evidence>
<keyword evidence="14" id="KW-0966">Cell projection</keyword>
<evidence type="ECO:0000313" key="20">
    <source>
        <dbReference type="Proteomes" id="UP000504611"/>
    </source>
</evidence>
<keyword evidence="4" id="KW-1003">Cell membrane</keyword>
<dbReference type="Proteomes" id="UP000504611">
    <property type="component" value="Unplaced"/>
</dbReference>
<keyword evidence="5 17" id="KW-0812">Transmembrane</keyword>
<dbReference type="RefSeq" id="XP_010764356.1">
    <property type="nucleotide sequence ID" value="XM_010766054.1"/>
</dbReference>
<dbReference type="GO" id="GO:0005886">
    <property type="term" value="C:plasma membrane"/>
    <property type="evidence" value="ECO:0007669"/>
    <property type="project" value="UniProtKB-SubCell"/>
</dbReference>
<evidence type="ECO:0000256" key="2">
    <source>
        <dbReference type="ARBA" id="ARBA00004279"/>
    </source>
</evidence>
<evidence type="ECO:0000256" key="5">
    <source>
        <dbReference type="ARBA" id="ARBA00022692"/>
    </source>
</evidence>
<evidence type="ECO:0000256" key="1">
    <source>
        <dbReference type="ARBA" id="ARBA00004251"/>
    </source>
</evidence>
<proteinExistence type="predicted"/>
<sequence>MHLLSASCVCALVISVLLRQVSGLVTVIGLYGETLEIPCNNGAVNTEDTLITKWKYDKGEGLPGDLLVKGRDQNVSIMTTDEYKGRVSMAAKSSLLLSAAKLSDQRTFTCMVVSDITDITEYPVNVVIQKTPEGLEISDKAEKLEIGKLTKLAKCVAKDSNPAAEITWLKNNTTLKADGKGISIQASLLVNDVTGLSTTSSVLEYSAQKEDTDAVFTCSTKNTLAAGIVSSPVTFSITYSTENLILQVTAQDSLVEGDSMTLKCVADGNPAPTAFNFHLKGEMVKVENDDTYTITNVSRNTTGEYKCSLVDDPAMEASKAITVNYLDINLIPSGNIVKSAGEALHPNLKIDSSGDTKVSWTKDNVKLDKEPKFAKLTFADSGLYECEVTLGLLNQKASLELTVEGIPVITELTKKRGEDGTHEELICKAEGSPKPAVSWSINGTLIDESPFVNGKITQKIRVVPIENLTVSCTVSNELGVATKTINVSSIIEEVRMDKKAPTDENDQTKLVVGVVVALIVATLVLGLAYLVYVKKFKQGSWKTGEKENGSSEEEKKLEEKVEENSQKAEV</sequence>
<keyword evidence="13" id="KW-0325">Glycoprotein</keyword>
<organism evidence="20 21">
    <name type="scientific">Notothenia coriiceps</name>
    <name type="common">black rockcod</name>
    <dbReference type="NCBI Taxonomy" id="8208"/>
    <lineage>
        <taxon>Eukaryota</taxon>
        <taxon>Metazoa</taxon>
        <taxon>Chordata</taxon>
        <taxon>Craniata</taxon>
        <taxon>Vertebrata</taxon>
        <taxon>Euteleostomi</taxon>
        <taxon>Actinopterygii</taxon>
        <taxon>Neopterygii</taxon>
        <taxon>Teleostei</taxon>
        <taxon>Neoteleostei</taxon>
        <taxon>Acanthomorphata</taxon>
        <taxon>Eupercaria</taxon>
        <taxon>Perciformes</taxon>
        <taxon>Notothenioidei</taxon>
        <taxon>Nototheniidae</taxon>
        <taxon>Notothenia</taxon>
    </lineage>
</organism>
<feature type="domain" description="Ig-like" evidence="19">
    <location>
        <begin position="355"/>
        <end position="402"/>
    </location>
</feature>
<dbReference type="InterPro" id="IPR003598">
    <property type="entry name" value="Ig_sub2"/>
</dbReference>
<dbReference type="InterPro" id="IPR013098">
    <property type="entry name" value="Ig_I-set"/>
</dbReference>
<dbReference type="PROSITE" id="PS50835">
    <property type="entry name" value="IG_LIKE"/>
    <property type="match status" value="5"/>
</dbReference>
<evidence type="ECO:0000256" key="11">
    <source>
        <dbReference type="ARBA" id="ARBA00023136"/>
    </source>
</evidence>
<dbReference type="Pfam" id="PF07679">
    <property type="entry name" value="I-set"/>
    <property type="match status" value="1"/>
</dbReference>
<keyword evidence="10" id="KW-1064">Adaptive immunity</keyword>
<dbReference type="AlphaFoldDB" id="A0A6I9MRG9"/>
<keyword evidence="8" id="KW-0130">Cell adhesion</keyword>
<name>A0A6I9MRG9_9TELE</name>
<evidence type="ECO:0000256" key="16">
    <source>
        <dbReference type="SAM" id="MobiDB-lite"/>
    </source>
</evidence>
<accession>A0A6I9MRG9</accession>
<evidence type="ECO:0000256" key="4">
    <source>
        <dbReference type="ARBA" id="ARBA00022475"/>
    </source>
</evidence>
<dbReference type="GO" id="GO:0002250">
    <property type="term" value="P:adaptive immune response"/>
    <property type="evidence" value="ECO:0007669"/>
    <property type="project" value="UniProtKB-KW"/>
</dbReference>
<evidence type="ECO:0000256" key="12">
    <source>
        <dbReference type="ARBA" id="ARBA00023157"/>
    </source>
</evidence>
<dbReference type="InterPro" id="IPR007110">
    <property type="entry name" value="Ig-like_dom"/>
</dbReference>
<feature type="domain" description="Ig-like" evidence="19">
    <location>
        <begin position="407"/>
        <end position="488"/>
    </location>
</feature>
<dbReference type="KEGG" id="ncc:104941017"/>
<dbReference type="InterPro" id="IPR013783">
    <property type="entry name" value="Ig-like_fold"/>
</dbReference>
<feature type="region of interest" description="Disordered" evidence="16">
    <location>
        <begin position="540"/>
        <end position="570"/>
    </location>
</feature>
<keyword evidence="7" id="KW-0391">Immunity</keyword>
<dbReference type="GO" id="GO:0007155">
    <property type="term" value="P:cell adhesion"/>
    <property type="evidence" value="ECO:0007669"/>
    <property type="project" value="UniProtKB-KW"/>
</dbReference>
<evidence type="ECO:0000313" key="21">
    <source>
        <dbReference type="RefSeq" id="XP_010764356.1"/>
    </source>
</evidence>
<keyword evidence="12" id="KW-1015">Disulfide bond</keyword>
<keyword evidence="20" id="KW-1185">Reference proteome</keyword>
<dbReference type="Pfam" id="PF08205">
    <property type="entry name" value="C2-set_2"/>
    <property type="match status" value="1"/>
</dbReference>
<evidence type="ECO:0000256" key="14">
    <source>
        <dbReference type="ARBA" id="ARBA00023273"/>
    </source>
</evidence>
<keyword evidence="9 17" id="KW-1133">Transmembrane helix</keyword>
<comment type="subcellular location">
    <subcellularLocation>
        <location evidence="1">Cell membrane</location>
        <topology evidence="1">Single-pass type I membrane protein</topology>
    </subcellularLocation>
    <subcellularLocation>
        <location evidence="3">Cell projection</location>
        <location evidence="3">Axon</location>
    </subcellularLocation>
    <subcellularLocation>
        <location evidence="2">Cell projection</location>
        <location evidence="2">Dendrite</location>
    </subcellularLocation>
</comment>
<dbReference type="InterPro" id="IPR013162">
    <property type="entry name" value="CD80_C2-set"/>
</dbReference>
<feature type="domain" description="Ig-like" evidence="19">
    <location>
        <begin position="32"/>
        <end position="120"/>
    </location>
</feature>
<evidence type="ECO:0000256" key="9">
    <source>
        <dbReference type="ARBA" id="ARBA00022989"/>
    </source>
</evidence>
<evidence type="ECO:0000256" key="8">
    <source>
        <dbReference type="ARBA" id="ARBA00022889"/>
    </source>
</evidence>
<evidence type="ECO:0000256" key="15">
    <source>
        <dbReference type="ARBA" id="ARBA00023319"/>
    </source>
</evidence>
<feature type="domain" description="Ig-like" evidence="19">
    <location>
        <begin position="132"/>
        <end position="236"/>
    </location>
</feature>
<feature type="compositionally biased region" description="Basic and acidic residues" evidence="16">
    <location>
        <begin position="543"/>
        <end position="570"/>
    </location>
</feature>
<evidence type="ECO:0000256" key="13">
    <source>
        <dbReference type="ARBA" id="ARBA00023180"/>
    </source>
</evidence>
<evidence type="ECO:0000256" key="7">
    <source>
        <dbReference type="ARBA" id="ARBA00022859"/>
    </source>
</evidence>
<evidence type="ECO:0000256" key="6">
    <source>
        <dbReference type="ARBA" id="ARBA00022737"/>
    </source>
</evidence>
<dbReference type="GO" id="GO:0030425">
    <property type="term" value="C:dendrite"/>
    <property type="evidence" value="ECO:0007669"/>
    <property type="project" value="UniProtKB-SubCell"/>
</dbReference>
<dbReference type="PANTHER" id="PTHR11973">
    <property type="entry name" value="CELL SURFACE GLYCOPROTEIN MUC18-RELATED"/>
    <property type="match status" value="1"/>
</dbReference>
<reference evidence="21" key="1">
    <citation type="submission" date="2025-08" db="UniProtKB">
        <authorList>
            <consortium name="RefSeq"/>
        </authorList>
    </citation>
    <scope>IDENTIFICATION</scope>
    <source>
        <tissue evidence="21">Muscle</tissue>
    </source>
</reference>
<dbReference type="SMART" id="SM00408">
    <property type="entry name" value="IGc2"/>
    <property type="match status" value="3"/>
</dbReference>
<dbReference type="InterPro" id="IPR036179">
    <property type="entry name" value="Ig-like_dom_sf"/>
</dbReference>
<dbReference type="Gene3D" id="2.60.40.10">
    <property type="entry name" value="Immunoglobulins"/>
    <property type="match status" value="4"/>
</dbReference>
<feature type="chain" id="PRO_5026733803" evidence="18">
    <location>
        <begin position="24"/>
        <end position="570"/>
    </location>
</feature>
<keyword evidence="15" id="KW-0393">Immunoglobulin domain</keyword>
<dbReference type="SUPFAM" id="SSF48726">
    <property type="entry name" value="Immunoglobulin"/>
    <property type="match status" value="4"/>
</dbReference>
<keyword evidence="11 17" id="KW-0472">Membrane</keyword>
<dbReference type="PANTHER" id="PTHR11973:SF2">
    <property type="entry name" value="CD166 ANTIGEN"/>
    <property type="match status" value="1"/>
</dbReference>
<evidence type="ECO:0000256" key="18">
    <source>
        <dbReference type="SAM" id="SignalP"/>
    </source>
</evidence>
<dbReference type="GO" id="GO:0030424">
    <property type="term" value="C:axon"/>
    <property type="evidence" value="ECO:0007669"/>
    <property type="project" value="UniProtKB-SubCell"/>
</dbReference>
<keyword evidence="6" id="KW-0677">Repeat</keyword>
<dbReference type="GeneID" id="104941017"/>
<dbReference type="SMART" id="SM00409">
    <property type="entry name" value="IG"/>
    <property type="match status" value="3"/>
</dbReference>
<feature type="signal peptide" evidence="18">
    <location>
        <begin position="1"/>
        <end position="23"/>
    </location>
</feature>
<protein>
    <submittedName>
        <fullName evidence="21">CD166 antigen homolog A-like isoform X1</fullName>
    </submittedName>
</protein>
<evidence type="ECO:0000256" key="17">
    <source>
        <dbReference type="SAM" id="Phobius"/>
    </source>
</evidence>
<feature type="transmembrane region" description="Helical" evidence="17">
    <location>
        <begin position="510"/>
        <end position="532"/>
    </location>
</feature>
<keyword evidence="18" id="KW-0732">Signal</keyword>
<dbReference type="OrthoDB" id="9945628at2759"/>